<evidence type="ECO:0000313" key="3">
    <source>
        <dbReference type="EMBL" id="KYD19483.1"/>
    </source>
</evidence>
<dbReference type="STRING" id="301148.B4135_0130"/>
<name>A0A150M4N5_9BACI</name>
<evidence type="ECO:0000259" key="2">
    <source>
        <dbReference type="Pfam" id="PF18218"/>
    </source>
</evidence>
<dbReference type="RefSeq" id="WP_061568810.1">
    <property type="nucleotide sequence ID" value="NZ_LQYT01000038.1"/>
</dbReference>
<feature type="domain" description="Lantibiotic immunity protein Spa1 C-terminal" evidence="2">
    <location>
        <begin position="46"/>
        <end position="143"/>
    </location>
</feature>
<sequence length="147" mass="17410">MKKNFSLFLLLFMVLLFLEACSTLNDLKQTAEKNMAIDRTLPKYQLNKENFKEISYQGKTYVIQDSTVDRERLQEPIGKVAESVTINEHNELLSKEELRKIEILPKENEEKRFHFNFGWVYRIKNTSPDEEVAVVVNHEYRLAKIKK</sequence>
<feature type="signal peptide" evidence="1">
    <location>
        <begin position="1"/>
        <end position="20"/>
    </location>
</feature>
<dbReference type="Gene3D" id="2.170.150.60">
    <property type="match status" value="1"/>
</dbReference>
<proteinExistence type="predicted"/>
<dbReference type="Pfam" id="PF18218">
    <property type="entry name" value="Spa1_C"/>
    <property type="match status" value="1"/>
</dbReference>
<dbReference type="AlphaFoldDB" id="A0A150M4N5"/>
<dbReference type="InterPro" id="IPR040876">
    <property type="entry name" value="Spa1_C"/>
</dbReference>
<dbReference type="Proteomes" id="UP000075683">
    <property type="component" value="Unassembled WGS sequence"/>
</dbReference>
<dbReference type="EMBL" id="LQYT01000038">
    <property type="protein sequence ID" value="KYD19483.1"/>
    <property type="molecule type" value="Genomic_DNA"/>
</dbReference>
<protein>
    <recommendedName>
        <fullName evidence="2">Lantibiotic immunity protein Spa1 C-terminal domain-containing protein</fullName>
    </recommendedName>
</protein>
<evidence type="ECO:0000256" key="1">
    <source>
        <dbReference type="SAM" id="SignalP"/>
    </source>
</evidence>
<dbReference type="NCBIfam" id="NF033433">
    <property type="entry name" value="NisI_immun_dup"/>
    <property type="match status" value="1"/>
</dbReference>
<organism evidence="3 4">
    <name type="scientific">Caldibacillus debilis</name>
    <dbReference type="NCBI Taxonomy" id="301148"/>
    <lineage>
        <taxon>Bacteria</taxon>
        <taxon>Bacillati</taxon>
        <taxon>Bacillota</taxon>
        <taxon>Bacilli</taxon>
        <taxon>Bacillales</taxon>
        <taxon>Bacillaceae</taxon>
        <taxon>Caldibacillus</taxon>
    </lineage>
</organism>
<feature type="chain" id="PRO_5007564476" description="Lantibiotic immunity protein Spa1 C-terminal domain-containing protein" evidence="1">
    <location>
        <begin position="21"/>
        <end position="147"/>
    </location>
</feature>
<reference evidence="3 4" key="1">
    <citation type="submission" date="2016-01" db="EMBL/GenBank/DDBJ databases">
        <title>Draft Genome Sequences of Seven Thermophilic Sporeformers Isolated from Foods.</title>
        <authorList>
            <person name="Berendsen E.M."/>
            <person name="Wells-Bennik M.H."/>
            <person name="Krawcyk A.O."/>
            <person name="De Jong A."/>
            <person name="Holsappel S."/>
            <person name="Eijlander R.T."/>
            <person name="Kuipers O.P."/>
        </authorList>
    </citation>
    <scope>NUCLEOTIDE SEQUENCE [LARGE SCALE GENOMIC DNA]</scope>
    <source>
        <strain evidence="3 4">B4135</strain>
    </source>
</reference>
<keyword evidence="1" id="KW-0732">Signal</keyword>
<gene>
    <name evidence="3" type="ORF">B4135_0130</name>
</gene>
<comment type="caution">
    <text evidence="3">The sequence shown here is derived from an EMBL/GenBank/DDBJ whole genome shotgun (WGS) entry which is preliminary data.</text>
</comment>
<evidence type="ECO:0000313" key="4">
    <source>
        <dbReference type="Proteomes" id="UP000075683"/>
    </source>
</evidence>
<accession>A0A150M4N5</accession>